<evidence type="ECO:0000313" key="1">
    <source>
        <dbReference type="EMBL" id="KAJ8671930.1"/>
    </source>
</evidence>
<gene>
    <name evidence="1" type="ORF">QAD02_003189</name>
</gene>
<dbReference type="EMBL" id="CM056743">
    <property type="protein sequence ID" value="KAJ8671930.1"/>
    <property type="molecule type" value="Genomic_DNA"/>
</dbReference>
<protein>
    <submittedName>
        <fullName evidence="1">Uncharacterized protein</fullName>
    </submittedName>
</protein>
<proteinExistence type="predicted"/>
<dbReference type="Proteomes" id="UP001239111">
    <property type="component" value="Chromosome 3"/>
</dbReference>
<reference evidence="1" key="1">
    <citation type="submission" date="2023-04" db="EMBL/GenBank/DDBJ databases">
        <title>A chromosome-level genome assembly of the parasitoid wasp Eretmocerus hayati.</title>
        <authorList>
            <person name="Zhong Y."/>
            <person name="Liu S."/>
            <person name="Liu Y."/>
        </authorList>
    </citation>
    <scope>NUCLEOTIDE SEQUENCE</scope>
    <source>
        <strain evidence="1">ZJU_SS_LIU_2023</strain>
    </source>
</reference>
<evidence type="ECO:0000313" key="2">
    <source>
        <dbReference type="Proteomes" id="UP001239111"/>
    </source>
</evidence>
<accession>A0ACC2NL71</accession>
<organism evidence="1 2">
    <name type="scientific">Eretmocerus hayati</name>
    <dbReference type="NCBI Taxonomy" id="131215"/>
    <lineage>
        <taxon>Eukaryota</taxon>
        <taxon>Metazoa</taxon>
        <taxon>Ecdysozoa</taxon>
        <taxon>Arthropoda</taxon>
        <taxon>Hexapoda</taxon>
        <taxon>Insecta</taxon>
        <taxon>Pterygota</taxon>
        <taxon>Neoptera</taxon>
        <taxon>Endopterygota</taxon>
        <taxon>Hymenoptera</taxon>
        <taxon>Apocrita</taxon>
        <taxon>Proctotrupomorpha</taxon>
        <taxon>Chalcidoidea</taxon>
        <taxon>Aphelinidae</taxon>
        <taxon>Aphelininae</taxon>
        <taxon>Eretmocerus</taxon>
    </lineage>
</organism>
<name>A0ACC2NL71_9HYME</name>
<comment type="caution">
    <text evidence="1">The sequence shown here is derived from an EMBL/GenBank/DDBJ whole genome shotgun (WGS) entry which is preliminary data.</text>
</comment>
<sequence length="252" mass="28017">MFCGLGFKLKVTAICECELGLSHFDLGEFSAGSRYLRQYKSDFLVPLPSSTTVRKTGPEASTMDDPDKIPKKRKAKFARVHFKDKGLSKNEALQTVPSKLVMDHNSDDDEDFYDVGYKMRNGVIVYKVAQVLEVGESIEELAQVTKRCPLKVVKRISLVEVDIRKRAEMNAAKITETEHPNTNCNRVEAKAEDDEDYVGEKEVSEDNCSELEIEEDIGAESDTSASCHGSPTKGQKKDDVEEVTTISAPLVS</sequence>
<keyword evidence="2" id="KW-1185">Reference proteome</keyword>